<reference evidence="1" key="1">
    <citation type="submission" date="2021-05" db="EMBL/GenBank/DDBJ databases">
        <authorList>
            <person name="Pan Q."/>
            <person name="Jouanno E."/>
            <person name="Zahm M."/>
            <person name="Klopp C."/>
            <person name="Cabau C."/>
            <person name="Louis A."/>
            <person name="Berthelot C."/>
            <person name="Parey E."/>
            <person name="Roest Crollius H."/>
            <person name="Montfort J."/>
            <person name="Robinson-Rechavi M."/>
            <person name="Bouchez O."/>
            <person name="Lampietro C."/>
            <person name="Lopez Roques C."/>
            <person name="Donnadieu C."/>
            <person name="Postlethwait J."/>
            <person name="Bobe J."/>
            <person name="Dillon D."/>
            <person name="Chandos A."/>
            <person name="von Hippel F."/>
            <person name="Guiguen Y."/>
        </authorList>
    </citation>
    <scope>NUCLEOTIDE SEQUENCE</scope>
    <source>
        <strain evidence="1">YG-Jan2019</strain>
    </source>
</reference>
<protein>
    <submittedName>
        <fullName evidence="1">Uncharacterized protein</fullName>
    </submittedName>
</protein>
<gene>
    <name evidence="1" type="ORF">DPEC_G00018790</name>
</gene>
<evidence type="ECO:0000313" key="2">
    <source>
        <dbReference type="Proteomes" id="UP001157502"/>
    </source>
</evidence>
<dbReference type="EMBL" id="CM055729">
    <property type="protein sequence ID" value="KAJ8014733.1"/>
    <property type="molecule type" value="Genomic_DNA"/>
</dbReference>
<accession>A0ACC2HFT9</accession>
<comment type="caution">
    <text evidence="1">The sequence shown here is derived from an EMBL/GenBank/DDBJ whole genome shotgun (WGS) entry which is preliminary data.</text>
</comment>
<dbReference type="Proteomes" id="UP001157502">
    <property type="component" value="Chromosome 2"/>
</dbReference>
<evidence type="ECO:0000313" key="1">
    <source>
        <dbReference type="EMBL" id="KAJ8014733.1"/>
    </source>
</evidence>
<proteinExistence type="predicted"/>
<sequence>MAGSMTVKILTGLLCRSHVTRWTTASMRHCCRRWSALKTGPAKHSLKRTHPLTPRPEIASPPSARSAYLQHPTVPPLSPKKLNTGG</sequence>
<keyword evidence="2" id="KW-1185">Reference proteome</keyword>
<organism evidence="1 2">
    <name type="scientific">Dallia pectoralis</name>
    <name type="common">Alaska blackfish</name>
    <dbReference type="NCBI Taxonomy" id="75939"/>
    <lineage>
        <taxon>Eukaryota</taxon>
        <taxon>Metazoa</taxon>
        <taxon>Chordata</taxon>
        <taxon>Craniata</taxon>
        <taxon>Vertebrata</taxon>
        <taxon>Euteleostomi</taxon>
        <taxon>Actinopterygii</taxon>
        <taxon>Neopterygii</taxon>
        <taxon>Teleostei</taxon>
        <taxon>Protacanthopterygii</taxon>
        <taxon>Esociformes</taxon>
        <taxon>Umbridae</taxon>
        <taxon>Dallia</taxon>
    </lineage>
</organism>
<name>A0ACC2HFT9_DALPE</name>